<proteinExistence type="predicted"/>
<organism evidence="1 2">
    <name type="scientific">Gulosibacter macacae</name>
    <dbReference type="NCBI Taxonomy" id="2488791"/>
    <lineage>
        <taxon>Bacteria</taxon>
        <taxon>Bacillati</taxon>
        <taxon>Actinomycetota</taxon>
        <taxon>Actinomycetes</taxon>
        <taxon>Micrococcales</taxon>
        <taxon>Microbacteriaceae</taxon>
        <taxon>Gulosibacter</taxon>
    </lineage>
</organism>
<name>A0A3P3VVT6_9MICO</name>
<dbReference type="AlphaFoldDB" id="A0A3P3VVT6"/>
<reference evidence="1 2" key="1">
    <citation type="submission" date="2018-11" db="EMBL/GenBank/DDBJ databases">
        <title>YIM 102482-1 draft genome.</title>
        <authorList>
            <person name="Li G."/>
            <person name="Jiang Y."/>
        </authorList>
    </citation>
    <scope>NUCLEOTIDE SEQUENCE [LARGE SCALE GENOMIC DNA]</scope>
    <source>
        <strain evidence="1 2">YIM 102482-1</strain>
    </source>
</reference>
<gene>
    <name evidence="1" type="ORF">EG850_12165</name>
</gene>
<evidence type="ECO:0000313" key="1">
    <source>
        <dbReference type="EMBL" id="RRJ85736.1"/>
    </source>
</evidence>
<dbReference type="Proteomes" id="UP000274391">
    <property type="component" value="Unassembled WGS sequence"/>
</dbReference>
<protein>
    <submittedName>
        <fullName evidence="1">Uncharacterized protein</fullName>
    </submittedName>
</protein>
<dbReference type="EMBL" id="RQVS01000020">
    <property type="protein sequence ID" value="RRJ85736.1"/>
    <property type="molecule type" value="Genomic_DNA"/>
</dbReference>
<dbReference type="RefSeq" id="WP_124973862.1">
    <property type="nucleotide sequence ID" value="NZ_RQVS01000020.1"/>
</dbReference>
<keyword evidence="2" id="KW-1185">Reference proteome</keyword>
<comment type="caution">
    <text evidence="1">The sequence shown here is derived from an EMBL/GenBank/DDBJ whole genome shotgun (WGS) entry which is preliminary data.</text>
</comment>
<accession>A0A3P3VVT6</accession>
<sequence>MHALPLHASSTQLPATGQRPAGLPCAGGCGAGSRDSGCPVRGLRRVETIASLGRDGRLPVRRDESLEQFERSA</sequence>
<evidence type="ECO:0000313" key="2">
    <source>
        <dbReference type="Proteomes" id="UP000274391"/>
    </source>
</evidence>